<dbReference type="eggNOG" id="COG1413">
    <property type="taxonomic scope" value="Bacteria"/>
</dbReference>
<organism evidence="2 3">
    <name type="scientific">Microscilla marina ATCC 23134</name>
    <dbReference type="NCBI Taxonomy" id="313606"/>
    <lineage>
        <taxon>Bacteria</taxon>
        <taxon>Pseudomonadati</taxon>
        <taxon>Bacteroidota</taxon>
        <taxon>Cytophagia</taxon>
        <taxon>Cytophagales</taxon>
        <taxon>Microscillaceae</taxon>
        <taxon>Microscilla</taxon>
    </lineage>
</organism>
<evidence type="ECO:0000256" key="1">
    <source>
        <dbReference type="SAM" id="Phobius"/>
    </source>
</evidence>
<dbReference type="SUPFAM" id="SSF48371">
    <property type="entry name" value="ARM repeat"/>
    <property type="match status" value="1"/>
</dbReference>
<keyword evidence="3" id="KW-1185">Reference proteome</keyword>
<reference evidence="2 3" key="1">
    <citation type="submission" date="2007-01" db="EMBL/GenBank/DDBJ databases">
        <authorList>
            <person name="Haygood M."/>
            <person name="Podell S."/>
            <person name="Anderson C."/>
            <person name="Hopkinson B."/>
            <person name="Roe K."/>
            <person name="Barbeau K."/>
            <person name="Gaasterland T."/>
            <person name="Ferriera S."/>
            <person name="Johnson J."/>
            <person name="Kravitz S."/>
            <person name="Beeson K."/>
            <person name="Sutton G."/>
            <person name="Rogers Y.-H."/>
            <person name="Friedman R."/>
            <person name="Frazier M."/>
            <person name="Venter J.C."/>
        </authorList>
    </citation>
    <scope>NUCLEOTIDE SEQUENCE [LARGE SCALE GENOMIC DNA]</scope>
    <source>
        <strain evidence="2 3">ATCC 23134</strain>
    </source>
</reference>
<dbReference type="InterPro" id="IPR011989">
    <property type="entry name" value="ARM-like"/>
</dbReference>
<gene>
    <name evidence="2" type="ORF">M23134_04591</name>
</gene>
<evidence type="ECO:0000313" key="3">
    <source>
        <dbReference type="Proteomes" id="UP000004095"/>
    </source>
</evidence>
<dbReference type="AlphaFoldDB" id="A2A0L1"/>
<keyword evidence="1" id="KW-0472">Membrane</keyword>
<evidence type="ECO:0000313" key="2">
    <source>
        <dbReference type="EMBL" id="EAY23828.1"/>
    </source>
</evidence>
<dbReference type="PANTHER" id="PTHR12697">
    <property type="entry name" value="PBS LYASE HEAT-LIKE PROTEIN"/>
    <property type="match status" value="1"/>
</dbReference>
<comment type="caution">
    <text evidence="2">The sequence shown here is derived from an EMBL/GenBank/DDBJ whole genome shotgun (WGS) entry which is preliminary data.</text>
</comment>
<dbReference type="PANTHER" id="PTHR12697:SF5">
    <property type="entry name" value="DEOXYHYPUSINE HYDROXYLASE"/>
    <property type="match status" value="1"/>
</dbReference>
<dbReference type="OrthoDB" id="978644at2"/>
<proteinExistence type="predicted"/>
<dbReference type="Gene3D" id="1.25.10.10">
    <property type="entry name" value="Leucine-rich Repeat Variant"/>
    <property type="match status" value="1"/>
</dbReference>
<protein>
    <recommendedName>
        <fullName evidence="4">HEAT repeat domain-containing protein</fullName>
    </recommendedName>
</protein>
<sequence>MDSQKIELLLEKYYKGDTTLKEESLLIEYFTQDEQKIPVQLRQYQVQFQFFAQAQSEAKLGDQFDKQLEKMIAMKEDTEPSNETAEVNKNTAQLDTGVVQIRRSSLQWGIGIAASLLLVVASFFAGRLSVETPKVAQNNQNDTVQKQLQEMQATLAKLKKPSASERLKAVKTTARNFTDNNDQAIDALINTLNSDENQNVRLAAANALFVYKDNPKVRNALIVSISHQTDPVVKIAMVNMLLALKDKRVKEPIERILKNDKEIPEKVKEVIQNNLKAI</sequence>
<name>A2A0L1_MICM2</name>
<keyword evidence="1" id="KW-0812">Transmembrane</keyword>
<dbReference type="Pfam" id="PF13646">
    <property type="entry name" value="HEAT_2"/>
    <property type="match status" value="1"/>
</dbReference>
<accession>A2A0L1</accession>
<keyword evidence="1" id="KW-1133">Transmembrane helix</keyword>
<dbReference type="Proteomes" id="UP000004095">
    <property type="component" value="Unassembled WGS sequence"/>
</dbReference>
<dbReference type="GO" id="GO:0016491">
    <property type="term" value="F:oxidoreductase activity"/>
    <property type="evidence" value="ECO:0007669"/>
    <property type="project" value="TreeGrafter"/>
</dbReference>
<dbReference type="EMBL" id="AAWS01000113">
    <property type="protein sequence ID" value="EAY23828.1"/>
    <property type="molecule type" value="Genomic_DNA"/>
</dbReference>
<feature type="transmembrane region" description="Helical" evidence="1">
    <location>
        <begin position="108"/>
        <end position="130"/>
    </location>
</feature>
<dbReference type="InterPro" id="IPR016024">
    <property type="entry name" value="ARM-type_fold"/>
</dbReference>
<dbReference type="RefSeq" id="WP_002706205.1">
    <property type="nucleotide sequence ID" value="NZ_AAWS01000113.1"/>
</dbReference>
<evidence type="ECO:0008006" key="4">
    <source>
        <dbReference type="Google" id="ProtNLM"/>
    </source>
</evidence>